<reference evidence="1 2" key="2">
    <citation type="journal article" date="2022" name="Mol. Ecol. Resour.">
        <title>The genomes of chicory, endive, great burdock and yacon provide insights into Asteraceae paleo-polyploidization history and plant inulin production.</title>
        <authorList>
            <person name="Fan W."/>
            <person name="Wang S."/>
            <person name="Wang H."/>
            <person name="Wang A."/>
            <person name="Jiang F."/>
            <person name="Liu H."/>
            <person name="Zhao H."/>
            <person name="Xu D."/>
            <person name="Zhang Y."/>
        </authorList>
    </citation>
    <scope>NUCLEOTIDE SEQUENCE [LARGE SCALE GENOMIC DNA]</scope>
    <source>
        <strain evidence="2">cv. Niubang</strain>
    </source>
</reference>
<evidence type="ECO:0000313" key="1">
    <source>
        <dbReference type="EMBL" id="KAI3757098.1"/>
    </source>
</evidence>
<evidence type="ECO:0000313" key="2">
    <source>
        <dbReference type="Proteomes" id="UP001055879"/>
    </source>
</evidence>
<keyword evidence="2" id="KW-1185">Reference proteome</keyword>
<protein>
    <submittedName>
        <fullName evidence="1">Uncharacterized protein</fullName>
    </submittedName>
</protein>
<reference evidence="2" key="1">
    <citation type="journal article" date="2022" name="Mol. Ecol. Resour.">
        <title>The genomes of chicory, endive, great burdock and yacon provide insights into Asteraceae palaeo-polyploidization history and plant inulin production.</title>
        <authorList>
            <person name="Fan W."/>
            <person name="Wang S."/>
            <person name="Wang H."/>
            <person name="Wang A."/>
            <person name="Jiang F."/>
            <person name="Liu H."/>
            <person name="Zhao H."/>
            <person name="Xu D."/>
            <person name="Zhang Y."/>
        </authorList>
    </citation>
    <scope>NUCLEOTIDE SEQUENCE [LARGE SCALE GENOMIC DNA]</scope>
    <source>
        <strain evidence="2">cv. Niubang</strain>
    </source>
</reference>
<dbReference type="EMBL" id="CM042048">
    <property type="protein sequence ID" value="KAI3757098.1"/>
    <property type="molecule type" value="Genomic_DNA"/>
</dbReference>
<dbReference type="Proteomes" id="UP001055879">
    <property type="component" value="Linkage Group LG02"/>
</dbReference>
<gene>
    <name evidence="1" type="ORF">L6452_04631</name>
</gene>
<accession>A0ACB9EES0</accession>
<proteinExistence type="predicted"/>
<name>A0ACB9EES0_ARCLA</name>
<sequence>MEDMEVVVMVMGAPNDMAEEGHIHTFSPLPSFFYAVSHIFVRDHVALSIDYQRKRYQDDERGPERNSEHESRRNNPDHDSRQQKKANKTTLAGRL</sequence>
<organism evidence="1 2">
    <name type="scientific">Arctium lappa</name>
    <name type="common">Greater burdock</name>
    <name type="synonym">Lappa major</name>
    <dbReference type="NCBI Taxonomy" id="4217"/>
    <lineage>
        <taxon>Eukaryota</taxon>
        <taxon>Viridiplantae</taxon>
        <taxon>Streptophyta</taxon>
        <taxon>Embryophyta</taxon>
        <taxon>Tracheophyta</taxon>
        <taxon>Spermatophyta</taxon>
        <taxon>Magnoliopsida</taxon>
        <taxon>eudicotyledons</taxon>
        <taxon>Gunneridae</taxon>
        <taxon>Pentapetalae</taxon>
        <taxon>asterids</taxon>
        <taxon>campanulids</taxon>
        <taxon>Asterales</taxon>
        <taxon>Asteraceae</taxon>
        <taxon>Carduoideae</taxon>
        <taxon>Cardueae</taxon>
        <taxon>Arctiinae</taxon>
        <taxon>Arctium</taxon>
    </lineage>
</organism>
<comment type="caution">
    <text evidence="1">The sequence shown here is derived from an EMBL/GenBank/DDBJ whole genome shotgun (WGS) entry which is preliminary data.</text>
</comment>